<protein>
    <recommendedName>
        <fullName evidence="3">DUF4232 domain-containing protein</fullName>
    </recommendedName>
</protein>
<evidence type="ECO:0000313" key="2">
    <source>
        <dbReference type="Proteomes" id="UP001258945"/>
    </source>
</evidence>
<gene>
    <name evidence="1" type="ORF">RQ831_03370</name>
</gene>
<dbReference type="EMBL" id="JAVVDO010000003">
    <property type="protein sequence ID" value="MDT8330079.1"/>
    <property type="molecule type" value="Genomic_DNA"/>
</dbReference>
<comment type="caution">
    <text evidence="1">The sequence shown here is derived from an EMBL/GenBank/DDBJ whole genome shotgun (WGS) entry which is preliminary data.</text>
</comment>
<dbReference type="RefSeq" id="WP_167668290.1">
    <property type="nucleotide sequence ID" value="NZ_CP015583.1"/>
</dbReference>
<evidence type="ECO:0000313" key="1">
    <source>
        <dbReference type="EMBL" id="MDT8330079.1"/>
    </source>
</evidence>
<dbReference type="PROSITE" id="PS51257">
    <property type="entry name" value="PROKAR_LIPOPROTEIN"/>
    <property type="match status" value="1"/>
</dbReference>
<proteinExistence type="predicted"/>
<keyword evidence="2" id="KW-1185">Reference proteome</keyword>
<evidence type="ECO:0008006" key="3">
    <source>
        <dbReference type="Google" id="ProtNLM"/>
    </source>
</evidence>
<organism evidence="1 2">
    <name type="scientific">Roseomonas gilardii</name>
    <dbReference type="NCBI Taxonomy" id="257708"/>
    <lineage>
        <taxon>Bacteria</taxon>
        <taxon>Pseudomonadati</taxon>
        <taxon>Pseudomonadota</taxon>
        <taxon>Alphaproteobacteria</taxon>
        <taxon>Acetobacterales</taxon>
        <taxon>Roseomonadaceae</taxon>
        <taxon>Roseomonas</taxon>
    </lineage>
</organism>
<accession>A0ABU3MB39</accession>
<dbReference type="Proteomes" id="UP001258945">
    <property type="component" value="Unassembled WGS sequence"/>
</dbReference>
<sequence length="199" mass="20758">MAFHAGRPGPSFGEMGFRRAPAFLAALALAGLAGCGSTDSKNPLANATAPCPAISLLGDAADLTRYRGPGQDIPSMVLDARLTGYQAKCDYAPGHKGLDVTLRLGLAAERGPAATARTASLPYFVAVTTAGEGRILAKANYSAEVEFPANVNRLQTSGEQISIRIPAATPGEAAQRQVVLGFQLSPEELALNRQRGPRR</sequence>
<name>A0ABU3MB39_9PROT</name>
<reference evidence="1 2" key="1">
    <citation type="journal article" date="2019" name="Microb. Pathog.">
        <title>Comparison of VITEK 2, MALDI-TOF MS, 16S rRNA gene sequencing, and whole-genome sequencing for identification of Roseomonas mucosa.</title>
        <authorList>
            <person name="Rudolph W.W."/>
            <person name="Gunzer F."/>
            <person name="Trauth M."/>
            <person name="Bunk B."/>
            <person name="Bigge R."/>
            <person name="Schrottner P."/>
        </authorList>
    </citation>
    <scope>NUCLEOTIDE SEQUENCE [LARGE SCALE GENOMIC DNA]</scope>
    <source>
        <strain evidence="1 2">DSM 103800</strain>
    </source>
</reference>